<proteinExistence type="predicted"/>
<evidence type="ECO:0000313" key="1">
    <source>
        <dbReference type="EMBL" id="SOD22842.1"/>
    </source>
</evidence>
<sequence>MKLLVHRLFLILIMLWLPVQGTLSAGVPLCLHEENAGSEWNPDVILTINDHLITIHHEQPMDSSMISNQECEANALCQASFSTVITSAFSAAIPSDSFSYAISLITKPISFIPEQPQRPPLA</sequence>
<dbReference type="Proteomes" id="UP000219335">
    <property type="component" value="Unassembled WGS sequence"/>
</dbReference>
<gene>
    <name evidence="1" type="ORF">SAMN06297164_3607</name>
</gene>
<accession>A0A286ALS0</accession>
<name>A0A286ALS0_9PROT</name>
<dbReference type="EMBL" id="OCMU01000004">
    <property type="protein sequence ID" value="SOD22842.1"/>
    <property type="molecule type" value="Genomic_DNA"/>
</dbReference>
<organism evidence="1 2">
    <name type="scientific">Nitrosomonas ureae</name>
    <dbReference type="NCBI Taxonomy" id="44577"/>
    <lineage>
        <taxon>Bacteria</taxon>
        <taxon>Pseudomonadati</taxon>
        <taxon>Pseudomonadota</taxon>
        <taxon>Betaproteobacteria</taxon>
        <taxon>Nitrosomonadales</taxon>
        <taxon>Nitrosomonadaceae</taxon>
        <taxon>Nitrosomonas</taxon>
    </lineage>
</organism>
<protein>
    <submittedName>
        <fullName evidence="1">Uncharacterized protein</fullName>
    </submittedName>
</protein>
<dbReference type="RefSeq" id="WP_097107642.1">
    <property type="nucleotide sequence ID" value="NZ_OCMU01000004.1"/>
</dbReference>
<dbReference type="AlphaFoldDB" id="A0A286ALS0"/>
<reference evidence="1 2" key="1">
    <citation type="submission" date="2017-09" db="EMBL/GenBank/DDBJ databases">
        <authorList>
            <person name="Ehlers B."/>
            <person name="Leendertz F.H."/>
        </authorList>
    </citation>
    <scope>NUCLEOTIDE SEQUENCE [LARGE SCALE GENOMIC DNA]</scope>
    <source>
        <strain evidence="1 2">Nm42</strain>
    </source>
</reference>
<evidence type="ECO:0000313" key="2">
    <source>
        <dbReference type="Proteomes" id="UP000219335"/>
    </source>
</evidence>